<accession>A0A1F6CX53</accession>
<evidence type="ECO:0000256" key="2">
    <source>
        <dbReference type="ARBA" id="ARBA00022448"/>
    </source>
</evidence>
<dbReference type="STRING" id="1798480.A2851_02460"/>
<dbReference type="SMART" id="SM00382">
    <property type="entry name" value="AAA"/>
    <property type="match status" value="1"/>
</dbReference>
<evidence type="ECO:0000256" key="8">
    <source>
        <dbReference type="ARBA" id="ARBA00023136"/>
    </source>
</evidence>
<dbReference type="EMBL" id="MFKT01000009">
    <property type="protein sequence ID" value="OGG53725.1"/>
    <property type="molecule type" value="Genomic_DNA"/>
</dbReference>
<feature type="transmembrane region" description="Helical" evidence="9">
    <location>
        <begin position="300"/>
        <end position="320"/>
    </location>
</feature>
<dbReference type="SUPFAM" id="SSF90123">
    <property type="entry name" value="ABC transporter transmembrane region"/>
    <property type="match status" value="1"/>
</dbReference>
<dbReference type="Gene3D" id="1.20.1560.10">
    <property type="entry name" value="ABC transporter type 1, transmembrane domain"/>
    <property type="match status" value="1"/>
</dbReference>
<dbReference type="InterPro" id="IPR003593">
    <property type="entry name" value="AAA+_ATPase"/>
</dbReference>
<keyword evidence="2" id="KW-0813">Transport</keyword>
<feature type="transmembrane region" description="Helical" evidence="9">
    <location>
        <begin position="34"/>
        <end position="65"/>
    </location>
</feature>
<gene>
    <name evidence="12" type="ORF">A2851_02460</name>
</gene>
<dbReference type="GO" id="GO:0016887">
    <property type="term" value="F:ATP hydrolysis activity"/>
    <property type="evidence" value="ECO:0007669"/>
    <property type="project" value="InterPro"/>
</dbReference>
<evidence type="ECO:0000256" key="3">
    <source>
        <dbReference type="ARBA" id="ARBA00022475"/>
    </source>
</evidence>
<dbReference type="GO" id="GO:0015421">
    <property type="term" value="F:ABC-type oligopeptide transporter activity"/>
    <property type="evidence" value="ECO:0007669"/>
    <property type="project" value="TreeGrafter"/>
</dbReference>
<dbReference type="GO" id="GO:0005886">
    <property type="term" value="C:plasma membrane"/>
    <property type="evidence" value="ECO:0007669"/>
    <property type="project" value="UniProtKB-SubCell"/>
</dbReference>
<evidence type="ECO:0000313" key="13">
    <source>
        <dbReference type="Proteomes" id="UP000176863"/>
    </source>
</evidence>
<evidence type="ECO:0000256" key="1">
    <source>
        <dbReference type="ARBA" id="ARBA00004651"/>
    </source>
</evidence>
<name>A0A1F6CX53_9BACT</name>
<dbReference type="InterPro" id="IPR036640">
    <property type="entry name" value="ABC1_TM_sf"/>
</dbReference>
<dbReference type="FunFam" id="3.40.50.300:FF:000299">
    <property type="entry name" value="ABC transporter ATP-binding protein/permease"/>
    <property type="match status" value="1"/>
</dbReference>
<dbReference type="AlphaFoldDB" id="A0A1F6CX53"/>
<sequence>MAFMEESNTANIFRLLGAIVHLGRRAYGPYKRQILILTVLGFVGGILEGIGINAVIPLLTFVLGLHNPATDMLSLAIQGFFTWIHVPFVPKFLLTFIVVLFIGKALVSLGLSYIQIGITTEYERSTRSTLFKKVLRASWPYLLRQKLGNLETALMIDTPAATALLSKISFSITVATSLVMYLVVAFSISAPITLTTFGLGAIVFISLRPFTNRVHAFSRERASLFRDTAHHVTEHVGGLKTVKALGVEISAIERGFGLFSNIKRLSTRIQMLQQISAQAMAPIGIMYIAAILALAFKTPFISLAALPAILYLIHRIFTYIQQLQMNVQYISELVPHLERVINLENSAQEWKEETSGSLPFSFRETLSFDNVSFSYQAERLVLRDVSFSIPKGSMVGIVGPSGAGKTTCVDLMLRLLEPSLGAILLDGIDTRGVVLSEWRRKVGYVSQDLFLIQDTIRNNIRFYDESISDEDIWEAARSARIDEFIRKSPQGLDTQVGDRGIMISAGERQRIVIARTLARKPELLILDEATSSLDNESEAHIKRVIEELKGNITIIAIAHRLSTIMDSDTLIVLSEGRVMETGSPKELLANTGSYFYKVYTISQ</sequence>
<reference evidence="12 13" key="1">
    <citation type="journal article" date="2016" name="Nat. Commun.">
        <title>Thousands of microbial genomes shed light on interconnected biogeochemical processes in an aquifer system.</title>
        <authorList>
            <person name="Anantharaman K."/>
            <person name="Brown C.T."/>
            <person name="Hug L.A."/>
            <person name="Sharon I."/>
            <person name="Castelle C.J."/>
            <person name="Probst A.J."/>
            <person name="Thomas B.C."/>
            <person name="Singh A."/>
            <person name="Wilkins M.J."/>
            <person name="Karaoz U."/>
            <person name="Brodie E.L."/>
            <person name="Williams K.H."/>
            <person name="Hubbard S.S."/>
            <person name="Banfield J.F."/>
        </authorList>
    </citation>
    <scope>NUCLEOTIDE SEQUENCE [LARGE SCALE GENOMIC DNA]</scope>
</reference>
<keyword evidence="3" id="KW-1003">Cell membrane</keyword>
<keyword evidence="7 9" id="KW-1133">Transmembrane helix</keyword>
<evidence type="ECO:0000256" key="5">
    <source>
        <dbReference type="ARBA" id="ARBA00022741"/>
    </source>
</evidence>
<dbReference type="PANTHER" id="PTHR43394:SF1">
    <property type="entry name" value="ATP-BINDING CASSETTE SUB-FAMILY B MEMBER 10, MITOCHONDRIAL"/>
    <property type="match status" value="1"/>
</dbReference>
<comment type="caution">
    <text evidence="12">The sequence shown here is derived from an EMBL/GenBank/DDBJ whole genome shotgun (WGS) entry which is preliminary data.</text>
</comment>
<comment type="subcellular location">
    <subcellularLocation>
        <location evidence="1">Cell membrane</location>
        <topology evidence="1">Multi-pass membrane protein</topology>
    </subcellularLocation>
</comment>
<dbReference type="PROSITE" id="PS50893">
    <property type="entry name" value="ABC_TRANSPORTER_2"/>
    <property type="match status" value="1"/>
</dbReference>
<dbReference type="Proteomes" id="UP000176863">
    <property type="component" value="Unassembled WGS sequence"/>
</dbReference>
<dbReference type="PROSITE" id="PS00211">
    <property type="entry name" value="ABC_TRANSPORTER_1"/>
    <property type="match status" value="1"/>
</dbReference>
<evidence type="ECO:0000256" key="4">
    <source>
        <dbReference type="ARBA" id="ARBA00022692"/>
    </source>
</evidence>
<dbReference type="InterPro" id="IPR011527">
    <property type="entry name" value="ABC1_TM_dom"/>
</dbReference>
<dbReference type="InterPro" id="IPR003439">
    <property type="entry name" value="ABC_transporter-like_ATP-bd"/>
</dbReference>
<dbReference type="GO" id="GO:0005524">
    <property type="term" value="F:ATP binding"/>
    <property type="evidence" value="ECO:0007669"/>
    <property type="project" value="UniProtKB-KW"/>
</dbReference>
<evidence type="ECO:0000256" key="9">
    <source>
        <dbReference type="SAM" id="Phobius"/>
    </source>
</evidence>
<evidence type="ECO:0000256" key="6">
    <source>
        <dbReference type="ARBA" id="ARBA00022840"/>
    </source>
</evidence>
<evidence type="ECO:0000256" key="7">
    <source>
        <dbReference type="ARBA" id="ARBA00022989"/>
    </source>
</evidence>
<dbReference type="SUPFAM" id="SSF52540">
    <property type="entry name" value="P-loop containing nucleoside triphosphate hydrolases"/>
    <property type="match status" value="1"/>
</dbReference>
<dbReference type="InterPro" id="IPR017871">
    <property type="entry name" value="ABC_transporter-like_CS"/>
</dbReference>
<feature type="domain" description="ABC transmembrane type-1" evidence="11">
    <location>
        <begin position="35"/>
        <end position="332"/>
    </location>
</feature>
<dbReference type="PROSITE" id="PS50929">
    <property type="entry name" value="ABC_TM1F"/>
    <property type="match status" value="1"/>
</dbReference>
<feature type="transmembrane region" description="Helical" evidence="9">
    <location>
        <begin position="92"/>
        <end position="114"/>
    </location>
</feature>
<evidence type="ECO:0000259" key="11">
    <source>
        <dbReference type="PROSITE" id="PS50929"/>
    </source>
</evidence>
<keyword evidence="5" id="KW-0547">Nucleotide-binding</keyword>
<feature type="transmembrane region" description="Helical" evidence="9">
    <location>
        <begin position="164"/>
        <end position="186"/>
    </location>
</feature>
<organism evidence="12 13">
    <name type="scientific">Candidatus Kaiserbacteria bacterium RIFCSPHIGHO2_01_FULL_53_29</name>
    <dbReference type="NCBI Taxonomy" id="1798480"/>
    <lineage>
        <taxon>Bacteria</taxon>
        <taxon>Candidatus Kaiseribacteriota</taxon>
    </lineage>
</organism>
<evidence type="ECO:0000313" key="12">
    <source>
        <dbReference type="EMBL" id="OGG53725.1"/>
    </source>
</evidence>
<proteinExistence type="predicted"/>
<dbReference type="Pfam" id="PF00005">
    <property type="entry name" value="ABC_tran"/>
    <property type="match status" value="1"/>
</dbReference>
<protein>
    <recommendedName>
        <fullName evidence="14">ABC transporter ATP-binding protein</fullName>
    </recommendedName>
</protein>
<dbReference type="InterPro" id="IPR039421">
    <property type="entry name" value="Type_1_exporter"/>
</dbReference>
<evidence type="ECO:0008006" key="14">
    <source>
        <dbReference type="Google" id="ProtNLM"/>
    </source>
</evidence>
<dbReference type="Pfam" id="PF00664">
    <property type="entry name" value="ABC_membrane"/>
    <property type="match status" value="1"/>
</dbReference>
<keyword evidence="6" id="KW-0067">ATP-binding</keyword>
<dbReference type="Gene3D" id="3.40.50.300">
    <property type="entry name" value="P-loop containing nucleotide triphosphate hydrolases"/>
    <property type="match status" value="1"/>
</dbReference>
<feature type="domain" description="ABC transporter" evidence="10">
    <location>
        <begin position="366"/>
        <end position="600"/>
    </location>
</feature>
<keyword evidence="8 9" id="KW-0472">Membrane</keyword>
<dbReference type="InterPro" id="IPR027417">
    <property type="entry name" value="P-loop_NTPase"/>
</dbReference>
<keyword evidence="4 9" id="KW-0812">Transmembrane</keyword>
<evidence type="ECO:0000259" key="10">
    <source>
        <dbReference type="PROSITE" id="PS50893"/>
    </source>
</evidence>
<feature type="transmembrane region" description="Helical" evidence="9">
    <location>
        <begin position="192"/>
        <end position="211"/>
    </location>
</feature>
<dbReference type="PANTHER" id="PTHR43394">
    <property type="entry name" value="ATP-DEPENDENT PERMEASE MDL1, MITOCHONDRIAL"/>
    <property type="match status" value="1"/>
</dbReference>
<feature type="transmembrane region" description="Helical" evidence="9">
    <location>
        <begin position="275"/>
        <end position="294"/>
    </location>
</feature>